<name>A0ABQ7GXH1_DUNSA</name>
<feature type="region of interest" description="Disordered" evidence="1">
    <location>
        <begin position="1197"/>
        <end position="1219"/>
    </location>
</feature>
<comment type="caution">
    <text evidence="2">The sequence shown here is derived from an EMBL/GenBank/DDBJ whole genome shotgun (WGS) entry which is preliminary data.</text>
</comment>
<feature type="compositionally biased region" description="Basic and acidic residues" evidence="1">
    <location>
        <begin position="72"/>
        <end position="82"/>
    </location>
</feature>
<dbReference type="EMBL" id="MU069548">
    <property type="protein sequence ID" value="KAF5839295.1"/>
    <property type="molecule type" value="Genomic_DNA"/>
</dbReference>
<reference evidence="2" key="1">
    <citation type="submission" date="2017-08" db="EMBL/GenBank/DDBJ databases">
        <authorList>
            <person name="Polle J.E."/>
            <person name="Barry K."/>
            <person name="Cushman J."/>
            <person name="Schmutz J."/>
            <person name="Tran D."/>
            <person name="Hathwaick L.T."/>
            <person name="Yim W.C."/>
            <person name="Jenkins J."/>
            <person name="Mckie-Krisberg Z.M."/>
            <person name="Prochnik S."/>
            <person name="Lindquist E."/>
            <person name="Dockter R.B."/>
            <person name="Adam C."/>
            <person name="Molina H."/>
            <person name="Bunkerborg J."/>
            <person name="Jin E."/>
            <person name="Buchheim M."/>
            <person name="Magnuson J."/>
        </authorList>
    </citation>
    <scope>NUCLEOTIDE SEQUENCE</scope>
    <source>
        <strain evidence="2">CCAP 19/18</strain>
    </source>
</reference>
<feature type="compositionally biased region" description="Basic and acidic residues" evidence="1">
    <location>
        <begin position="161"/>
        <end position="177"/>
    </location>
</feature>
<evidence type="ECO:0000313" key="3">
    <source>
        <dbReference type="Proteomes" id="UP000815325"/>
    </source>
</evidence>
<gene>
    <name evidence="2" type="ORF">DUNSADRAFT_1168</name>
</gene>
<dbReference type="PANTHER" id="PTHR13328:SF4">
    <property type="entry name" value="NEGATIVE ELONGATION FACTOR A"/>
    <property type="match status" value="1"/>
</dbReference>
<proteinExistence type="predicted"/>
<dbReference type="Proteomes" id="UP000815325">
    <property type="component" value="Unassembled WGS sequence"/>
</dbReference>
<feature type="compositionally biased region" description="Polar residues" evidence="1">
    <location>
        <begin position="1205"/>
        <end position="1219"/>
    </location>
</feature>
<protein>
    <submittedName>
        <fullName evidence="2">Uncharacterized protein</fullName>
    </submittedName>
</protein>
<evidence type="ECO:0000313" key="2">
    <source>
        <dbReference type="EMBL" id="KAF5839295.1"/>
    </source>
</evidence>
<dbReference type="PANTHER" id="PTHR13328">
    <property type="entry name" value="NEGATIVE ELONGATION FACTOR A NELF-A"/>
    <property type="match status" value="1"/>
</dbReference>
<evidence type="ECO:0000256" key="1">
    <source>
        <dbReference type="SAM" id="MobiDB-lite"/>
    </source>
</evidence>
<accession>A0ABQ7GXH1</accession>
<feature type="compositionally biased region" description="Acidic residues" evidence="1">
    <location>
        <begin position="178"/>
        <end position="202"/>
    </location>
</feature>
<feature type="region of interest" description="Disordered" evidence="1">
    <location>
        <begin position="71"/>
        <end position="204"/>
    </location>
</feature>
<organism evidence="2 3">
    <name type="scientific">Dunaliella salina</name>
    <name type="common">Green alga</name>
    <name type="synonym">Protococcus salinus</name>
    <dbReference type="NCBI Taxonomy" id="3046"/>
    <lineage>
        <taxon>Eukaryota</taxon>
        <taxon>Viridiplantae</taxon>
        <taxon>Chlorophyta</taxon>
        <taxon>core chlorophytes</taxon>
        <taxon>Chlorophyceae</taxon>
        <taxon>CS clade</taxon>
        <taxon>Chlamydomonadales</taxon>
        <taxon>Dunaliellaceae</taxon>
        <taxon>Dunaliella</taxon>
    </lineage>
</organism>
<keyword evidence="3" id="KW-1185">Reference proteome</keyword>
<feature type="compositionally biased region" description="Low complexity" evidence="1">
    <location>
        <begin position="122"/>
        <end position="140"/>
    </location>
</feature>
<sequence length="1315" mass="144399">MESFEDMSFYLASGMASVDEVFQVEGDKFLRVSDFSGEEQVEKFSRKFKLTMNPDRTEWILAEWRGRRKRKWEPIQRKRVENRQQSPRRVQTRGQKRRLESASSSPASARPEHNAAASGAGPSRLGPRRQQQQPPQQQRSRSTRRQNLGVGEAGARQSKKRGPEGKEEKREKEKEGEVGQEQEEEERQDQEEEGDEQAEEAEQQAHVQEFIQAMPPVDKDALTQQLCHDPRAAQQSFSLLLNDHARVLQQVSRSIAPSASALTMRPAYELDALAETARLLGAPDIKPPSLVIITGLPEAGKSHLGNQLIKNFKPINLVRQDEPGHALLEGPECISIDTSPQLPPNEQGFVYTSEVQLPHLKDVEPEHDWFRDPEDTLLPSGQDMKSITGAPCIVHPVLSKKTLGHAEPCHYIIEVEHLSAAEVSEAMHDAAEALASAANDGDAGAEGALAKASLIAKAYAILGLEESDSLPRPAERKLPMQLRAQKIRFKVNARHPEGLLFAGRIVWRFSCRGYWGVVKAVHIYVPSTKPQPAFMDAPGLAFGEPYRLEKLQEAVRMYPSFAFIVLISGRDQSASEELTSRLKHLGLPGCLGAEGSHLHVPKRAFMLVNAHYSRPYQAKMLMGNKNFHSPEAPYRKILPGLINNSMLNADTKAALMTRTYADPVFVSQQNVEEGVKQEDRAEMQHYLLERFWDQHISPAAQEAQQLFHMVIMSKCIEPRLASLFLALERSCNILLGSRMAQNVNMEVLCKSLGSVTKKLHDKMQCCLPGKTRADKAKGTGMALELRKRMEEHRSLLLQQCSYQAVMERRSNAERQRQSELHSLCKARQLNLVMQRRPSEMRPLGQLAALAVGDLMPQAADTVTTQASAVIQVHLSNLNNSLRQLLQKEGKRVQGELEKAYSSCGPDEARVATMVAQLLNDFALVQLELGFQAVKEELEKEVAFMKASNSESEGWRNNAYDMAMHKDAVHLQQVKKNSKERMAGIAATAHKWGESLIDQLMSYFVSQDSDSADSVWTKLCSMWFDRCSRALTQVDAILEDLKRGQPLESCLSDMPSSRAFRAARLMVAKLMLALDGARKQPGFAQLLCSLGARSTTTTSRVDSAGTGQAAAGPGCSRGSASAAAGAAGAAGASASGAGGASVVDAAAAAAAEAAAGAGAGDPVRCLGRAKQVEDQEEGLDATSAHDIVRQRNAAAAAAATAAAQRGQGSSPHSQRTGGSSQGSIFECCLCKTEGPQHPSRDISHLLRKSPPLQGLAQGSTEMCWPCVSLLTELMTRQGTSWHTAADVEGVWDCVRSIRMGLRRTRRTTAIKRSRPS</sequence>
<dbReference type="InterPro" id="IPR052828">
    <property type="entry name" value="NELF-A_domain"/>
</dbReference>